<organism evidence="7 8">
    <name type="scientific">Mongoliibacter ruber</name>
    <dbReference type="NCBI Taxonomy" id="1750599"/>
    <lineage>
        <taxon>Bacteria</taxon>
        <taxon>Pseudomonadati</taxon>
        <taxon>Bacteroidota</taxon>
        <taxon>Cytophagia</taxon>
        <taxon>Cytophagales</taxon>
        <taxon>Cyclobacteriaceae</taxon>
        <taxon>Mongoliibacter</taxon>
    </lineage>
</organism>
<dbReference type="PANTHER" id="PTHR46630">
    <property type="entry name" value="TETRATRICOPEPTIDE REPEAT PROTEIN 29"/>
    <property type="match status" value="1"/>
</dbReference>
<dbReference type="PANTHER" id="PTHR46630:SF1">
    <property type="entry name" value="TETRATRICOPEPTIDE REPEAT PROTEIN 29"/>
    <property type="match status" value="1"/>
</dbReference>
<accession>A0A2T0WPF7</accession>
<keyword evidence="6" id="KW-0472">Membrane</keyword>
<keyword evidence="2" id="KW-0963">Cytoplasm</keyword>
<evidence type="ECO:0000256" key="3">
    <source>
        <dbReference type="ARBA" id="ARBA00022737"/>
    </source>
</evidence>
<dbReference type="AlphaFoldDB" id="A0A2T0WPF7"/>
<comment type="similarity">
    <text evidence="5">Belongs to the Rap family.</text>
</comment>
<dbReference type="InterPro" id="IPR011990">
    <property type="entry name" value="TPR-like_helical_dom_sf"/>
</dbReference>
<dbReference type="GO" id="GO:0003677">
    <property type="term" value="F:DNA binding"/>
    <property type="evidence" value="ECO:0007669"/>
    <property type="project" value="InterPro"/>
</dbReference>
<keyword evidence="6" id="KW-0812">Transmembrane</keyword>
<comment type="subcellular location">
    <subcellularLocation>
        <location evidence="1">Cytoplasm</location>
    </subcellularLocation>
</comment>
<dbReference type="Proteomes" id="UP000238157">
    <property type="component" value="Unassembled WGS sequence"/>
</dbReference>
<dbReference type="InterPro" id="IPR051476">
    <property type="entry name" value="Bac_ResReg_Asp_Phosphatase"/>
</dbReference>
<protein>
    <submittedName>
        <fullName evidence="7">Tetratricopeptide repeat protein</fullName>
    </submittedName>
</protein>
<evidence type="ECO:0000256" key="4">
    <source>
        <dbReference type="ARBA" id="ARBA00022803"/>
    </source>
</evidence>
<gene>
    <name evidence="7" type="ORF">CLW00_104227</name>
</gene>
<sequence>MYRPALFSANLLIVLCWIFFVPKVYSNPIFFKVNPEMDSVKIVNLLDKAKGELASDYNKAIELLLEAKVLAYQSGNPYLISNVELNLGKQYFFLGLYEKALDCYINLIRSAELNEDFESLGKGYFQLSGVRLVMEDYDQAKTHLLKSREYYIRHFHSEEAIGLIDRLTFQNNMGLIYSGSNDLESARKEFELGLAMLSDDPVLSNVRIQLMNNMGDLNFKEGKVKEAMEYYNLAKEQLTATSNPLFHAMLDHSIGKTYLELESYADAVLFFQRGFSTAKKVKGYSHLRHLSKGLSLAYGKMSESDSAFLYLQLSDAYEDSLKIKKTAEKILVEELMSDYRQEKSQLLQLYEGNKKNLLWLAICSLTLIIFLFMRAYWIRDRLLNMERQRNEMEEIVGKSNDENLLLKRKIEDTQKEATLMSLNNLRKDDIFKQLSQTIHPDKVDNDSANAEALRKILEKMTEDDSQLLFGEFEYVFENTHMGFFQKLKNKYPNLTPNERRLCAFLKLQLTTKEISQITYKSIRSIELARIRLRKKLGFTNSEKNLNDFFLEF</sequence>
<keyword evidence="6" id="KW-1133">Transmembrane helix</keyword>
<evidence type="ECO:0000256" key="5">
    <source>
        <dbReference type="ARBA" id="ARBA00038253"/>
    </source>
</evidence>
<name>A0A2T0WPF7_9BACT</name>
<dbReference type="OrthoDB" id="1523128at2"/>
<dbReference type="GO" id="GO:0006355">
    <property type="term" value="P:regulation of DNA-templated transcription"/>
    <property type="evidence" value="ECO:0007669"/>
    <property type="project" value="InterPro"/>
</dbReference>
<dbReference type="SUPFAM" id="SSF48452">
    <property type="entry name" value="TPR-like"/>
    <property type="match status" value="2"/>
</dbReference>
<reference evidence="7 8" key="1">
    <citation type="submission" date="2018-03" db="EMBL/GenBank/DDBJ databases">
        <title>Genomic Encyclopedia of Archaeal and Bacterial Type Strains, Phase II (KMG-II): from individual species to whole genera.</title>
        <authorList>
            <person name="Goeker M."/>
        </authorList>
    </citation>
    <scope>NUCLEOTIDE SEQUENCE [LARGE SCALE GENOMIC DNA]</scope>
    <source>
        <strain evidence="7 8">DSM 27929</strain>
    </source>
</reference>
<evidence type="ECO:0000256" key="6">
    <source>
        <dbReference type="SAM" id="Phobius"/>
    </source>
</evidence>
<dbReference type="GO" id="GO:0005737">
    <property type="term" value="C:cytoplasm"/>
    <property type="evidence" value="ECO:0007669"/>
    <property type="project" value="UniProtKB-SubCell"/>
</dbReference>
<dbReference type="Pfam" id="PF13181">
    <property type="entry name" value="TPR_8"/>
    <property type="match status" value="1"/>
</dbReference>
<dbReference type="SMART" id="SM00028">
    <property type="entry name" value="TPR"/>
    <property type="match status" value="4"/>
</dbReference>
<proteinExistence type="inferred from homology"/>
<evidence type="ECO:0000313" key="7">
    <source>
        <dbReference type="EMBL" id="PRY88576.1"/>
    </source>
</evidence>
<dbReference type="SUPFAM" id="SSF46894">
    <property type="entry name" value="C-terminal effector domain of the bipartite response regulators"/>
    <property type="match status" value="1"/>
</dbReference>
<dbReference type="InterPro" id="IPR019734">
    <property type="entry name" value="TPR_rpt"/>
</dbReference>
<evidence type="ECO:0000313" key="8">
    <source>
        <dbReference type="Proteomes" id="UP000238157"/>
    </source>
</evidence>
<feature type="transmembrane region" description="Helical" evidence="6">
    <location>
        <begin position="357"/>
        <end position="377"/>
    </location>
</feature>
<evidence type="ECO:0000256" key="2">
    <source>
        <dbReference type="ARBA" id="ARBA00022490"/>
    </source>
</evidence>
<keyword evidence="3" id="KW-0677">Repeat</keyword>
<keyword evidence="8" id="KW-1185">Reference proteome</keyword>
<comment type="caution">
    <text evidence="7">The sequence shown here is derived from an EMBL/GenBank/DDBJ whole genome shotgun (WGS) entry which is preliminary data.</text>
</comment>
<dbReference type="Gene3D" id="1.25.40.10">
    <property type="entry name" value="Tetratricopeptide repeat domain"/>
    <property type="match status" value="2"/>
</dbReference>
<keyword evidence="4" id="KW-0802">TPR repeat</keyword>
<dbReference type="EMBL" id="PVTR01000004">
    <property type="protein sequence ID" value="PRY88576.1"/>
    <property type="molecule type" value="Genomic_DNA"/>
</dbReference>
<evidence type="ECO:0000256" key="1">
    <source>
        <dbReference type="ARBA" id="ARBA00004496"/>
    </source>
</evidence>
<dbReference type="InterPro" id="IPR016032">
    <property type="entry name" value="Sig_transdc_resp-reg_C-effctor"/>
</dbReference>